<comment type="caution">
    <text evidence="2">The sequence shown here is derived from an EMBL/GenBank/DDBJ whole genome shotgun (WGS) entry which is preliminary data.</text>
</comment>
<evidence type="ECO:0000313" key="3">
    <source>
        <dbReference type="Proteomes" id="UP000829196"/>
    </source>
</evidence>
<name>A0A8T3B4Z8_DENNO</name>
<sequence length="60" mass="6564">MALLIIPLRILPSSSVTSASKGLSLLLPSYQTSFLSYEKEHEEETNGKPKEESRRSGADA</sequence>
<organism evidence="2 3">
    <name type="scientific">Dendrobium nobile</name>
    <name type="common">Orchid</name>
    <dbReference type="NCBI Taxonomy" id="94219"/>
    <lineage>
        <taxon>Eukaryota</taxon>
        <taxon>Viridiplantae</taxon>
        <taxon>Streptophyta</taxon>
        <taxon>Embryophyta</taxon>
        <taxon>Tracheophyta</taxon>
        <taxon>Spermatophyta</taxon>
        <taxon>Magnoliopsida</taxon>
        <taxon>Liliopsida</taxon>
        <taxon>Asparagales</taxon>
        <taxon>Orchidaceae</taxon>
        <taxon>Epidendroideae</taxon>
        <taxon>Malaxideae</taxon>
        <taxon>Dendrobiinae</taxon>
        <taxon>Dendrobium</taxon>
    </lineage>
</organism>
<dbReference type="Proteomes" id="UP000829196">
    <property type="component" value="Unassembled WGS sequence"/>
</dbReference>
<evidence type="ECO:0000256" key="1">
    <source>
        <dbReference type="SAM" id="MobiDB-lite"/>
    </source>
</evidence>
<reference evidence="2" key="1">
    <citation type="journal article" date="2022" name="Front. Genet.">
        <title>Chromosome-Scale Assembly of the Dendrobium nobile Genome Provides Insights Into the Molecular Mechanism of the Biosynthesis of the Medicinal Active Ingredient of Dendrobium.</title>
        <authorList>
            <person name="Xu Q."/>
            <person name="Niu S.-C."/>
            <person name="Li K.-L."/>
            <person name="Zheng P.-J."/>
            <person name="Zhang X.-J."/>
            <person name="Jia Y."/>
            <person name="Liu Y."/>
            <person name="Niu Y.-X."/>
            <person name="Yu L.-H."/>
            <person name="Chen D.-F."/>
            <person name="Zhang G.-Q."/>
        </authorList>
    </citation>
    <scope>NUCLEOTIDE SEQUENCE</scope>
    <source>
        <tissue evidence="2">Leaf</tissue>
    </source>
</reference>
<gene>
    <name evidence="2" type="ORF">KFK09_015512</name>
</gene>
<dbReference type="AlphaFoldDB" id="A0A8T3B4Z8"/>
<protein>
    <submittedName>
        <fullName evidence="2">Uncharacterized protein</fullName>
    </submittedName>
</protein>
<evidence type="ECO:0000313" key="2">
    <source>
        <dbReference type="EMBL" id="KAI0504560.1"/>
    </source>
</evidence>
<feature type="region of interest" description="Disordered" evidence="1">
    <location>
        <begin position="37"/>
        <end position="60"/>
    </location>
</feature>
<keyword evidence="3" id="KW-1185">Reference proteome</keyword>
<proteinExistence type="predicted"/>
<dbReference type="EMBL" id="JAGYWB010000011">
    <property type="protein sequence ID" value="KAI0504560.1"/>
    <property type="molecule type" value="Genomic_DNA"/>
</dbReference>
<accession>A0A8T3B4Z8</accession>